<dbReference type="Gene3D" id="1.10.10.60">
    <property type="entry name" value="Homeodomain-like"/>
    <property type="match status" value="2"/>
</dbReference>
<dbReference type="InterPro" id="IPR032783">
    <property type="entry name" value="AraC_lig"/>
</dbReference>
<evidence type="ECO:0000313" key="6">
    <source>
        <dbReference type="Proteomes" id="UP000193749"/>
    </source>
</evidence>
<dbReference type="PANTHER" id="PTHR46796">
    <property type="entry name" value="HTH-TYPE TRANSCRIPTIONAL ACTIVATOR RHAS-RELATED"/>
    <property type="match status" value="1"/>
</dbReference>
<dbReference type="Pfam" id="PF12852">
    <property type="entry name" value="Cupin_6"/>
    <property type="match status" value="1"/>
</dbReference>
<feature type="domain" description="HTH araC/xylS-type" evidence="4">
    <location>
        <begin position="210"/>
        <end position="309"/>
    </location>
</feature>
<dbReference type="SUPFAM" id="SSF46689">
    <property type="entry name" value="Homeodomain-like"/>
    <property type="match status" value="2"/>
</dbReference>
<reference evidence="5 6" key="1">
    <citation type="journal article" date="2017" name="Antonie Van Leeuwenhoek">
        <title>Phylogenomic resolution of the bacterial genus Pantoea and its relationship with Erwinia and Tatumella.</title>
        <authorList>
            <person name="Palmer M."/>
            <person name="Steenkamp E.T."/>
            <person name="Coetzee M.P."/>
            <person name="Chan W.Y."/>
            <person name="van Zyl E."/>
            <person name="De Maayer P."/>
            <person name="Coutinho T.A."/>
            <person name="Blom J."/>
            <person name="Smits T.H."/>
            <person name="Duffy B."/>
            <person name="Venter S.N."/>
        </authorList>
    </citation>
    <scope>NUCLEOTIDE SEQUENCE [LARGE SCALE GENOMIC DNA]</scope>
    <source>
        <strain evidence="5 6">LMG 2657</strain>
    </source>
</reference>
<organism evidence="5 6">
    <name type="scientific">Pantoea cypripedii</name>
    <name type="common">Pectobacterium cypripedii</name>
    <name type="synonym">Erwinia cypripedii</name>
    <dbReference type="NCBI Taxonomy" id="55209"/>
    <lineage>
        <taxon>Bacteria</taxon>
        <taxon>Pseudomonadati</taxon>
        <taxon>Pseudomonadota</taxon>
        <taxon>Gammaproteobacteria</taxon>
        <taxon>Enterobacterales</taxon>
        <taxon>Erwiniaceae</taxon>
        <taxon>Pantoea</taxon>
    </lineage>
</organism>
<gene>
    <name evidence="5" type="ORF">HA50_23115</name>
</gene>
<dbReference type="Proteomes" id="UP000193749">
    <property type="component" value="Unassembled WGS sequence"/>
</dbReference>
<dbReference type="OrthoDB" id="9783876at2"/>
<keyword evidence="2" id="KW-0238">DNA-binding</keyword>
<dbReference type="InterPro" id="IPR018060">
    <property type="entry name" value="HTH_AraC"/>
</dbReference>
<evidence type="ECO:0000259" key="4">
    <source>
        <dbReference type="PROSITE" id="PS01124"/>
    </source>
</evidence>
<dbReference type="PANTHER" id="PTHR46796:SF7">
    <property type="entry name" value="ARAC FAMILY TRANSCRIPTIONAL REGULATOR"/>
    <property type="match status" value="1"/>
</dbReference>
<evidence type="ECO:0000256" key="2">
    <source>
        <dbReference type="ARBA" id="ARBA00023125"/>
    </source>
</evidence>
<evidence type="ECO:0000256" key="3">
    <source>
        <dbReference type="ARBA" id="ARBA00023163"/>
    </source>
</evidence>
<dbReference type="SMART" id="SM00342">
    <property type="entry name" value="HTH_ARAC"/>
    <property type="match status" value="1"/>
</dbReference>
<keyword evidence="6" id="KW-1185">Reference proteome</keyword>
<evidence type="ECO:0000256" key="1">
    <source>
        <dbReference type="ARBA" id="ARBA00023015"/>
    </source>
</evidence>
<dbReference type="PROSITE" id="PS01124">
    <property type="entry name" value="HTH_ARAC_FAMILY_2"/>
    <property type="match status" value="1"/>
</dbReference>
<accession>A0A1X1EL65</accession>
<dbReference type="EMBL" id="MLJI01000002">
    <property type="protein sequence ID" value="ORM89514.1"/>
    <property type="molecule type" value="Genomic_DNA"/>
</dbReference>
<dbReference type="STRING" id="55209.HA50_23115"/>
<dbReference type="GO" id="GO:0043565">
    <property type="term" value="F:sequence-specific DNA binding"/>
    <property type="evidence" value="ECO:0007669"/>
    <property type="project" value="InterPro"/>
</dbReference>
<dbReference type="InterPro" id="IPR050204">
    <property type="entry name" value="AraC_XylS_family_regulators"/>
</dbReference>
<dbReference type="Pfam" id="PF12833">
    <property type="entry name" value="HTH_18"/>
    <property type="match status" value="1"/>
</dbReference>
<sequence length="309" mass="33673">MADRNVDMTNELLRGMRLSGIRYRRIEINPFSGVGIAQAAGRAQLLVVSKGSVLLKTSGKATWVLQGGDAVLMPHGADYVLLTSEGAPVIPADSMGSEQICSMVSSISAEEGNRDDLSIVFCGCMELELGCFQPLIKTMPEVLLASQLKQNWPEIQAILSAMERESTNRLAGYPSILARLADVVGSLIMRGWIQSGADNSSCLFQVLNDPRLSNAIYSMHKEPGANWTVDSLAREVGTSRSVFARRFNAATGTTPVRYLAELRMRLAVQYIHEEKMPVEPVAFSLGYGSTAAFTRAYKRIIGKTPRAQP</sequence>
<evidence type="ECO:0000313" key="5">
    <source>
        <dbReference type="EMBL" id="ORM89514.1"/>
    </source>
</evidence>
<dbReference type="InterPro" id="IPR009057">
    <property type="entry name" value="Homeodomain-like_sf"/>
</dbReference>
<dbReference type="AlphaFoldDB" id="A0A1X1EL65"/>
<dbReference type="RefSeq" id="WP_084879233.1">
    <property type="nucleotide sequence ID" value="NZ_JAGGMY010000002.1"/>
</dbReference>
<comment type="caution">
    <text evidence="5">The sequence shown here is derived from an EMBL/GenBank/DDBJ whole genome shotgun (WGS) entry which is preliminary data.</text>
</comment>
<proteinExistence type="predicted"/>
<protein>
    <submittedName>
        <fullName evidence="5">AraC family transcriptional regulator</fullName>
    </submittedName>
</protein>
<keyword evidence="3" id="KW-0804">Transcription</keyword>
<keyword evidence="1" id="KW-0805">Transcription regulation</keyword>
<dbReference type="GO" id="GO:0003700">
    <property type="term" value="F:DNA-binding transcription factor activity"/>
    <property type="evidence" value="ECO:0007669"/>
    <property type="project" value="InterPro"/>
</dbReference>
<name>A0A1X1EL65_PANCY</name>